<evidence type="ECO:0000259" key="1">
    <source>
        <dbReference type="Pfam" id="PF09722"/>
    </source>
</evidence>
<sequence length="167" mass="18707">MTTVEYRPTGRFNPRHTEFSLLGSLLQATIRSDNDLAALATQRIGVEVLDRLGEHGLKAEEHLFTIPRRTLLHLRQKGERPSTDESDKAIRLARIVAQTETVSGSQEKAMNWLRDGKERFAGKTPLEMAATEHGARLVEDALVQIDEGRERQAARPVSDNYFGRSTG</sequence>
<dbReference type="OrthoDB" id="8595277at2"/>
<proteinExistence type="predicted"/>
<dbReference type="Pfam" id="PF09722">
    <property type="entry name" value="Xre_MbcA_ParS_C"/>
    <property type="match status" value="1"/>
</dbReference>
<evidence type="ECO:0000313" key="2">
    <source>
        <dbReference type="EMBL" id="TDF95999.1"/>
    </source>
</evidence>
<dbReference type="Proteomes" id="UP000295606">
    <property type="component" value="Unassembled WGS sequence"/>
</dbReference>
<dbReference type="RefSeq" id="WP_133191236.1">
    <property type="nucleotide sequence ID" value="NZ_SMOD01000133.1"/>
</dbReference>
<comment type="caution">
    <text evidence="2">The sequence shown here is derived from an EMBL/GenBank/DDBJ whole genome shotgun (WGS) entry which is preliminary data.</text>
</comment>
<dbReference type="AlphaFoldDB" id="A0A4R5KKA4"/>
<dbReference type="InterPro" id="IPR024467">
    <property type="entry name" value="Xre/MbcA/ParS-like_toxin-bd"/>
</dbReference>
<organism evidence="2 3">
    <name type="scientific">Paraburkholderia guartelaensis</name>
    <dbReference type="NCBI Taxonomy" id="2546446"/>
    <lineage>
        <taxon>Bacteria</taxon>
        <taxon>Pseudomonadati</taxon>
        <taxon>Pseudomonadota</taxon>
        <taxon>Betaproteobacteria</taxon>
        <taxon>Burkholderiales</taxon>
        <taxon>Burkholderiaceae</taxon>
        <taxon>Paraburkholderia</taxon>
    </lineage>
</organism>
<evidence type="ECO:0000313" key="3">
    <source>
        <dbReference type="Proteomes" id="UP000295606"/>
    </source>
</evidence>
<gene>
    <name evidence="2" type="ORF">E1N52_43490</name>
</gene>
<dbReference type="EMBL" id="SMOD01000133">
    <property type="protein sequence ID" value="TDF95999.1"/>
    <property type="molecule type" value="Genomic_DNA"/>
</dbReference>
<name>A0A4R5KKA4_9BURK</name>
<accession>A0A4R5KKA4</accession>
<reference evidence="2 3" key="1">
    <citation type="submission" date="2019-03" db="EMBL/GenBank/DDBJ databases">
        <title>Paraburkholderia sp. isolated from native Mimosa gymnas in Guartela State Park, Brazil.</title>
        <authorList>
            <person name="Paulitsch F."/>
            <person name="Hungria M."/>
            <person name="Delamuta J.R.M."/>
            <person name="Ribeiro R.A."/>
            <person name="Dall'Agnol R."/>
            <person name="Silva J.S.B."/>
        </authorList>
    </citation>
    <scope>NUCLEOTIDE SEQUENCE [LARGE SCALE GENOMIC DNA]</scope>
    <source>
        <strain evidence="2 3">CNPSo 3008</strain>
    </source>
</reference>
<feature type="domain" description="Antitoxin Xre/MbcA/ParS-like toxin-binding" evidence="1">
    <location>
        <begin position="101"/>
        <end position="148"/>
    </location>
</feature>
<protein>
    <submittedName>
        <fullName evidence="2">DUF2384 domain-containing protein</fullName>
    </submittedName>
</protein>